<reference evidence="3 4" key="1">
    <citation type="journal article" date="2013" name="Genome Biol.">
        <title>Genome of Acanthamoeba castellanii highlights extensive lateral gene transfer and early evolution of tyrosine kinase signaling.</title>
        <authorList>
            <person name="Clarke M."/>
            <person name="Lohan A.J."/>
            <person name="Liu B."/>
            <person name="Lagkouvardos I."/>
            <person name="Roy S."/>
            <person name="Zafar N."/>
            <person name="Bertelli C."/>
            <person name="Schilde C."/>
            <person name="Kianianmomeni A."/>
            <person name="Burglin T.R."/>
            <person name="Frech C."/>
            <person name="Turcotte B."/>
            <person name="Kopec K.O."/>
            <person name="Synnott J.M."/>
            <person name="Choo C."/>
            <person name="Paponov I."/>
            <person name="Finkler A."/>
            <person name="Soon Heng Tan C."/>
            <person name="Hutchins A.P."/>
            <person name="Weinmeier T."/>
            <person name="Rattei T."/>
            <person name="Chu J.S."/>
            <person name="Gimenez G."/>
            <person name="Irimia M."/>
            <person name="Rigden D.J."/>
            <person name="Fitzpatrick D.A."/>
            <person name="Lorenzo-Morales J."/>
            <person name="Bateman A."/>
            <person name="Chiu C.H."/>
            <person name="Tang P."/>
            <person name="Hegemann P."/>
            <person name="Fromm H."/>
            <person name="Raoult D."/>
            <person name="Greub G."/>
            <person name="Miranda-Saavedra D."/>
            <person name="Chen N."/>
            <person name="Nash P."/>
            <person name="Ginger M.L."/>
            <person name="Horn M."/>
            <person name="Schaap P."/>
            <person name="Caler L."/>
            <person name="Loftus B."/>
        </authorList>
    </citation>
    <scope>NUCLEOTIDE SEQUENCE [LARGE SCALE GENOMIC DNA]</scope>
    <source>
        <strain evidence="3 4">Neff</strain>
    </source>
</reference>
<proteinExistence type="predicted"/>
<dbReference type="GO" id="GO:0032259">
    <property type="term" value="P:methylation"/>
    <property type="evidence" value="ECO:0007669"/>
    <property type="project" value="UniProtKB-KW"/>
</dbReference>
<dbReference type="GeneID" id="14913949"/>
<gene>
    <name evidence="3" type="ORF">ACA1_240340</name>
</gene>
<feature type="region of interest" description="Disordered" evidence="1">
    <location>
        <begin position="105"/>
        <end position="128"/>
    </location>
</feature>
<evidence type="ECO:0000313" key="3">
    <source>
        <dbReference type="EMBL" id="ELR13357.1"/>
    </source>
</evidence>
<dbReference type="OMA" id="HIACKLE"/>
<organism evidence="3 4">
    <name type="scientific">Acanthamoeba castellanii (strain ATCC 30010 / Neff)</name>
    <dbReference type="NCBI Taxonomy" id="1257118"/>
    <lineage>
        <taxon>Eukaryota</taxon>
        <taxon>Amoebozoa</taxon>
        <taxon>Discosea</taxon>
        <taxon>Longamoebia</taxon>
        <taxon>Centramoebida</taxon>
        <taxon>Acanthamoebidae</taxon>
        <taxon>Acanthamoeba</taxon>
    </lineage>
</organism>
<dbReference type="Gene3D" id="3.40.50.150">
    <property type="entry name" value="Vaccinia Virus protein VP39"/>
    <property type="match status" value="1"/>
</dbReference>
<dbReference type="InterPro" id="IPR002877">
    <property type="entry name" value="RNA_MeTrfase_FtsJ_dom"/>
</dbReference>
<dbReference type="AlphaFoldDB" id="L8GJZ6"/>
<dbReference type="OrthoDB" id="20105at2759"/>
<evidence type="ECO:0000313" key="4">
    <source>
        <dbReference type="Proteomes" id="UP000011083"/>
    </source>
</evidence>
<sequence>MEAVGSSTLAEQRDSARVSSNDEALLVLCDETKRSRLEEYLASPVFGCLPIEPSAFQASGTPPLPTPAVDENAAPTEVAKKRKRKRKRAVLDSVCLLFLRLPCSPSSSPSAVESTVEPTSAASSPPPALRQPSAAFGAFMRERLFHHPFLYRYAKSFYIVTNASNDLDFLQDIAHDAIRTNKARVLRLCVFPKSRTEAVVNALPAEVQLHPKQFTHVLSIARERGRYYYGLAPKELFWGPESGVHSVQMDKVSRAYHKMKEVFTRIDCLRLADTAQWTAIDVGAAPGGWTQYLSPLMKQVISIDPGELRIELPPNVVHLKKKVEDCMEELRKEAPVDMLACDMNMCEALQAIEVMLPLAPLLRKGGYIVMTWKLPKRMDVNLEVKTEALRVNFAEQFAGFEIVQVIWLLANMYERTVVARKIAE</sequence>
<evidence type="ECO:0000256" key="1">
    <source>
        <dbReference type="SAM" id="MobiDB-lite"/>
    </source>
</evidence>
<keyword evidence="3" id="KW-0808">Transferase</keyword>
<dbReference type="GO" id="GO:0008168">
    <property type="term" value="F:methyltransferase activity"/>
    <property type="evidence" value="ECO:0007669"/>
    <property type="project" value="UniProtKB-KW"/>
</dbReference>
<dbReference type="Proteomes" id="UP000011083">
    <property type="component" value="Unassembled WGS sequence"/>
</dbReference>
<feature type="domain" description="Ribosomal RNA methyltransferase FtsJ" evidence="2">
    <location>
        <begin position="252"/>
        <end position="351"/>
    </location>
</feature>
<dbReference type="RefSeq" id="XP_004335370.1">
    <property type="nucleotide sequence ID" value="XM_004335322.1"/>
</dbReference>
<feature type="region of interest" description="Disordered" evidence="1">
    <location>
        <begin position="59"/>
        <end position="84"/>
    </location>
</feature>
<dbReference type="SUPFAM" id="SSF53335">
    <property type="entry name" value="S-adenosyl-L-methionine-dependent methyltransferases"/>
    <property type="match status" value="1"/>
</dbReference>
<evidence type="ECO:0000259" key="2">
    <source>
        <dbReference type="Pfam" id="PF01728"/>
    </source>
</evidence>
<dbReference type="KEGG" id="acan:ACA1_240340"/>
<keyword evidence="4" id="KW-1185">Reference proteome</keyword>
<dbReference type="Pfam" id="PF01728">
    <property type="entry name" value="FtsJ"/>
    <property type="match status" value="1"/>
</dbReference>
<accession>L8GJZ6</accession>
<dbReference type="PANTHER" id="PTHR37524:SF2">
    <property type="entry name" value="RIBOSOMAL RNA METHYLTRANSFERASE FTSJ DOMAIN-CONTAINING PROTEIN"/>
    <property type="match status" value="1"/>
</dbReference>
<dbReference type="InterPro" id="IPR029063">
    <property type="entry name" value="SAM-dependent_MTases_sf"/>
</dbReference>
<keyword evidence="3" id="KW-0489">Methyltransferase</keyword>
<dbReference type="PANTHER" id="PTHR37524">
    <property type="entry name" value="RIBOSOMAL RNA LARGE SUBUNIT METHYLTRANSFERASE M"/>
    <property type="match status" value="1"/>
</dbReference>
<name>L8GJZ6_ACACF</name>
<dbReference type="EMBL" id="KB008093">
    <property type="protein sequence ID" value="ELR13357.1"/>
    <property type="molecule type" value="Genomic_DNA"/>
</dbReference>
<dbReference type="VEuPathDB" id="AmoebaDB:ACA1_240340"/>
<protein>
    <submittedName>
        <fullName evidence="3">Ribosomal RNA large subunit methyltransferase J, putative</fullName>
    </submittedName>
</protein>